<proteinExistence type="predicted"/>
<organism evidence="1 2">
    <name type="scientific">Pseudomonas nitroreducens</name>
    <dbReference type="NCBI Taxonomy" id="46680"/>
    <lineage>
        <taxon>Bacteria</taxon>
        <taxon>Pseudomonadati</taxon>
        <taxon>Pseudomonadota</taxon>
        <taxon>Gammaproteobacteria</taxon>
        <taxon>Pseudomonadales</taxon>
        <taxon>Pseudomonadaceae</taxon>
        <taxon>Pseudomonas</taxon>
    </lineage>
</organism>
<gene>
    <name evidence="1" type="ORF">FEA48_20110</name>
</gene>
<protein>
    <submittedName>
        <fullName evidence="1">Uncharacterized protein</fullName>
    </submittedName>
</protein>
<evidence type="ECO:0000313" key="1">
    <source>
        <dbReference type="EMBL" id="TLP72567.1"/>
    </source>
</evidence>
<dbReference type="EMBL" id="VASG01000005">
    <property type="protein sequence ID" value="TLP72567.1"/>
    <property type="molecule type" value="Genomic_DNA"/>
</dbReference>
<name>A0A5R9A3T3_PSENT</name>
<sequence>MEGKLGAEGALEESKTSPACMHSNALDELIHDARLLILAYRIDAAPLAVLIAWADEKILESTEPPGFVIDLALGIIPETPQELDVKHNRVSSLECSQLILGISDELSKGEIDLNEFGHQCYKLALITSGRNQELLHWISDEIYLCNEGIKSFQESEESFRSAISEVAAAST</sequence>
<dbReference type="RefSeq" id="WP_138215351.1">
    <property type="nucleotide sequence ID" value="NZ_VASG01000005.1"/>
</dbReference>
<accession>A0A5R9A3T3</accession>
<dbReference type="Proteomes" id="UP000307510">
    <property type="component" value="Unassembled WGS sequence"/>
</dbReference>
<comment type="caution">
    <text evidence="1">The sequence shown here is derived from an EMBL/GenBank/DDBJ whole genome shotgun (WGS) entry which is preliminary data.</text>
</comment>
<reference evidence="2" key="2">
    <citation type="submission" date="2019-06" db="EMBL/GenBank/DDBJ databases">
        <title>AzeR, a transcriptional regulator that responds to azelaic acid in Pseudomonas nitroreducens.</title>
        <authorList>
            <person name="Bez C."/>
            <person name="Javvadi S.G."/>
            <person name="Bertani I."/>
            <person name="Devescovi G."/>
            <person name="Studholme D.J."/>
            <person name="Geller A."/>
            <person name="Levy A."/>
            <person name="Venturi V."/>
        </authorList>
    </citation>
    <scope>NUCLEOTIDE SEQUENCE [LARGE SCALE GENOMIC DNA]</scope>
    <source>
        <strain evidence="2">DSM 9128</strain>
    </source>
</reference>
<evidence type="ECO:0000313" key="2">
    <source>
        <dbReference type="Proteomes" id="UP000307510"/>
    </source>
</evidence>
<reference evidence="1 2" key="1">
    <citation type="submission" date="2019-05" db="EMBL/GenBank/DDBJ databases">
        <authorList>
            <person name="Moore K."/>
            <person name="O'Neill P."/>
            <person name="Farbos A."/>
            <person name="Studholme D.J."/>
        </authorList>
    </citation>
    <scope>NUCLEOTIDE SEQUENCE [LARGE SCALE GENOMIC DNA]</scope>
    <source>
        <strain evidence="1 2">DSM 9128</strain>
    </source>
</reference>
<dbReference type="AlphaFoldDB" id="A0A5R9A3T3"/>